<evidence type="ECO:0000313" key="2">
    <source>
        <dbReference type="EMBL" id="KAF3430733.1"/>
    </source>
</evidence>
<evidence type="ECO:0000313" key="3">
    <source>
        <dbReference type="Proteomes" id="UP000655588"/>
    </source>
</evidence>
<keyword evidence="3" id="KW-1185">Reference proteome</keyword>
<reference evidence="2" key="1">
    <citation type="submission" date="2019-11" db="EMBL/GenBank/DDBJ databases">
        <title>The nuclear and mitochondrial genomes of Frieseomelitta varia - a highly eusocial stingless bee (Meliponini) with a permanently sterile worker caste.</title>
        <authorList>
            <person name="Freitas F.C.P."/>
            <person name="Lourenco A.P."/>
            <person name="Nunes F.M.F."/>
            <person name="Paschoal A.R."/>
            <person name="Abreu F.C.P."/>
            <person name="Barbin F.O."/>
            <person name="Bataglia L."/>
            <person name="Cardoso-Junior C.A.M."/>
            <person name="Cervoni M.S."/>
            <person name="Silva S.R."/>
            <person name="Dalarmi F."/>
            <person name="Del Lama M.A."/>
            <person name="Depintor T.S."/>
            <person name="Ferreira K.M."/>
            <person name="Goria P.S."/>
            <person name="Jaskot M.C."/>
            <person name="Lago D.C."/>
            <person name="Luna-Lucena D."/>
            <person name="Moda L.M."/>
            <person name="Nascimento L."/>
            <person name="Pedrino M."/>
            <person name="Rabico F.O."/>
            <person name="Sanches F.C."/>
            <person name="Santos D.E."/>
            <person name="Santos C.G."/>
            <person name="Vieira J."/>
            <person name="Lopes T.F."/>
            <person name="Barchuk A.R."/>
            <person name="Hartfelder K."/>
            <person name="Simoes Z.L.P."/>
            <person name="Bitondi M.M.G."/>
            <person name="Pinheiro D.G."/>
        </authorList>
    </citation>
    <scope>NUCLEOTIDE SEQUENCE</scope>
    <source>
        <strain evidence="2">USP_RPSP 00005682</strain>
        <tissue evidence="2">Whole individual</tissue>
    </source>
</reference>
<feature type="region of interest" description="Disordered" evidence="1">
    <location>
        <begin position="1"/>
        <end position="73"/>
    </location>
</feature>
<evidence type="ECO:0000256" key="1">
    <source>
        <dbReference type="SAM" id="MobiDB-lite"/>
    </source>
</evidence>
<name>A0A833RWK1_9HYME</name>
<sequence>MEYHKTIKEENKRNMDQNRNRPSRPRLRSHGNSARVLVFDQAESEESACSTEAEMQKRPIPPKVESKEAPVRPVSGELSNLVRMRNSAIGKSAPSLSVHVRDLNIPRRAAKAAHRKSFIATTSPTLPRCHSPLSVCFFN</sequence>
<proteinExistence type="predicted"/>
<gene>
    <name evidence="2" type="ORF">E2986_11058</name>
</gene>
<protein>
    <submittedName>
        <fullName evidence="2">Uncharacterized protein</fullName>
    </submittedName>
</protein>
<comment type="caution">
    <text evidence="2">The sequence shown here is derived from an EMBL/GenBank/DDBJ whole genome shotgun (WGS) entry which is preliminary data.</text>
</comment>
<dbReference type="Proteomes" id="UP000655588">
    <property type="component" value="Unassembled WGS sequence"/>
</dbReference>
<accession>A0A833RWK1</accession>
<organism evidence="2 3">
    <name type="scientific">Frieseomelitta varia</name>
    <dbReference type="NCBI Taxonomy" id="561572"/>
    <lineage>
        <taxon>Eukaryota</taxon>
        <taxon>Metazoa</taxon>
        <taxon>Ecdysozoa</taxon>
        <taxon>Arthropoda</taxon>
        <taxon>Hexapoda</taxon>
        <taxon>Insecta</taxon>
        <taxon>Pterygota</taxon>
        <taxon>Neoptera</taxon>
        <taxon>Endopterygota</taxon>
        <taxon>Hymenoptera</taxon>
        <taxon>Apocrita</taxon>
        <taxon>Aculeata</taxon>
        <taxon>Apoidea</taxon>
        <taxon>Anthophila</taxon>
        <taxon>Apidae</taxon>
        <taxon>Frieseomelitta</taxon>
    </lineage>
</organism>
<dbReference type="AlphaFoldDB" id="A0A833RWK1"/>
<dbReference type="EMBL" id="WNWW01000018">
    <property type="protein sequence ID" value="KAF3430733.1"/>
    <property type="molecule type" value="Genomic_DNA"/>
</dbReference>
<feature type="compositionally biased region" description="Basic and acidic residues" evidence="1">
    <location>
        <begin position="1"/>
        <end position="19"/>
    </location>
</feature>